<evidence type="ECO:0000313" key="2">
    <source>
        <dbReference type="EMBL" id="KAG5601236.1"/>
    </source>
</evidence>
<organism evidence="2 3">
    <name type="scientific">Solanum commersonii</name>
    <name type="common">Commerson's wild potato</name>
    <name type="synonym">Commerson's nightshade</name>
    <dbReference type="NCBI Taxonomy" id="4109"/>
    <lineage>
        <taxon>Eukaryota</taxon>
        <taxon>Viridiplantae</taxon>
        <taxon>Streptophyta</taxon>
        <taxon>Embryophyta</taxon>
        <taxon>Tracheophyta</taxon>
        <taxon>Spermatophyta</taxon>
        <taxon>Magnoliopsida</taxon>
        <taxon>eudicotyledons</taxon>
        <taxon>Gunneridae</taxon>
        <taxon>Pentapetalae</taxon>
        <taxon>asterids</taxon>
        <taxon>lamiids</taxon>
        <taxon>Solanales</taxon>
        <taxon>Solanaceae</taxon>
        <taxon>Solanoideae</taxon>
        <taxon>Solaneae</taxon>
        <taxon>Solanum</taxon>
    </lineage>
</organism>
<feature type="transmembrane region" description="Helical" evidence="1">
    <location>
        <begin position="12"/>
        <end position="30"/>
    </location>
</feature>
<keyword evidence="1" id="KW-0812">Transmembrane</keyword>
<evidence type="ECO:0000256" key="1">
    <source>
        <dbReference type="SAM" id="Phobius"/>
    </source>
</evidence>
<dbReference type="AlphaFoldDB" id="A0A9J5YQ45"/>
<keyword evidence="1" id="KW-1133">Transmembrane helix</keyword>
<name>A0A9J5YQ45_SOLCO</name>
<gene>
    <name evidence="2" type="ORF">H5410_032606</name>
</gene>
<dbReference type="EMBL" id="JACXVP010000006">
    <property type="protein sequence ID" value="KAG5601236.1"/>
    <property type="molecule type" value="Genomic_DNA"/>
</dbReference>
<comment type="caution">
    <text evidence="2">The sequence shown here is derived from an EMBL/GenBank/DDBJ whole genome shotgun (WGS) entry which is preliminary data.</text>
</comment>
<reference evidence="2 3" key="1">
    <citation type="submission" date="2020-09" db="EMBL/GenBank/DDBJ databases">
        <title>De no assembly of potato wild relative species, Solanum commersonii.</title>
        <authorList>
            <person name="Cho K."/>
        </authorList>
    </citation>
    <scope>NUCLEOTIDE SEQUENCE [LARGE SCALE GENOMIC DNA]</scope>
    <source>
        <strain evidence="2">LZ3.2</strain>
        <tissue evidence="2">Leaf</tissue>
    </source>
</reference>
<keyword evidence="3" id="KW-1185">Reference proteome</keyword>
<feature type="transmembrane region" description="Helical" evidence="1">
    <location>
        <begin position="36"/>
        <end position="57"/>
    </location>
</feature>
<keyword evidence="1" id="KW-0472">Membrane</keyword>
<dbReference type="Proteomes" id="UP000824120">
    <property type="component" value="Chromosome 6"/>
</dbReference>
<evidence type="ECO:0000313" key="3">
    <source>
        <dbReference type="Proteomes" id="UP000824120"/>
    </source>
</evidence>
<proteinExistence type="predicted"/>
<protein>
    <submittedName>
        <fullName evidence="2">Uncharacterized protein</fullName>
    </submittedName>
</protein>
<sequence length="110" mass="12953">MITRHRRDTCIALKLQCFVSFWTFCLPFQFLFPSLFLQSLSCFHLHLLSSLFINALCKLQTAKILRFRQFFGKTLRDLVHLVESYVFHTLKMLSSTINKLLFLLSSFKGV</sequence>
<accession>A0A9J5YQ45</accession>